<evidence type="ECO:0000259" key="2">
    <source>
        <dbReference type="Pfam" id="PF13966"/>
    </source>
</evidence>
<dbReference type="OrthoDB" id="1001105at2759"/>
<dbReference type="EMBL" id="SMMG02000013">
    <property type="protein sequence ID" value="KAA3453681.1"/>
    <property type="molecule type" value="Genomic_DNA"/>
</dbReference>
<dbReference type="Proteomes" id="UP000325315">
    <property type="component" value="Unassembled WGS sequence"/>
</dbReference>
<reference evidence="4" key="1">
    <citation type="journal article" date="2019" name="Plant Biotechnol. J.">
        <title>Genome sequencing of the Australian wild diploid species Gossypium australe highlights disease resistance and delayed gland morphogenesis.</title>
        <authorList>
            <person name="Cai Y."/>
            <person name="Cai X."/>
            <person name="Wang Q."/>
            <person name="Wang P."/>
            <person name="Zhang Y."/>
            <person name="Cai C."/>
            <person name="Xu Y."/>
            <person name="Wang K."/>
            <person name="Zhou Z."/>
            <person name="Wang C."/>
            <person name="Geng S."/>
            <person name="Li B."/>
            <person name="Dong Q."/>
            <person name="Hou Y."/>
            <person name="Wang H."/>
            <person name="Ai P."/>
            <person name="Liu Z."/>
            <person name="Yi F."/>
            <person name="Sun M."/>
            <person name="An G."/>
            <person name="Cheng J."/>
            <person name="Zhang Y."/>
            <person name="Shi Q."/>
            <person name="Xie Y."/>
            <person name="Shi X."/>
            <person name="Chang Y."/>
            <person name="Huang F."/>
            <person name="Chen Y."/>
            <person name="Hong S."/>
            <person name="Mi L."/>
            <person name="Sun Q."/>
            <person name="Zhang L."/>
            <person name="Zhou B."/>
            <person name="Peng R."/>
            <person name="Zhang X."/>
            <person name="Liu F."/>
        </authorList>
    </citation>
    <scope>NUCLEOTIDE SEQUENCE [LARGE SCALE GENOMIC DNA]</scope>
    <source>
        <strain evidence="4">cv. PA1801</strain>
    </source>
</reference>
<evidence type="ECO:0000313" key="4">
    <source>
        <dbReference type="Proteomes" id="UP000325315"/>
    </source>
</evidence>
<dbReference type="InterPro" id="IPR052929">
    <property type="entry name" value="RNase_H-like_EbsB-rel"/>
</dbReference>
<dbReference type="InterPro" id="IPR026960">
    <property type="entry name" value="RVT-Znf"/>
</dbReference>
<dbReference type="PANTHER" id="PTHR47074">
    <property type="entry name" value="BNAC02G40300D PROTEIN"/>
    <property type="match status" value="1"/>
</dbReference>
<keyword evidence="3" id="KW-0695">RNA-directed DNA polymerase</keyword>
<dbReference type="PANTHER" id="PTHR47074:SF61">
    <property type="entry name" value="RNASE H TYPE-1 DOMAIN-CONTAINING PROTEIN"/>
    <property type="match status" value="1"/>
</dbReference>
<comment type="caution">
    <text evidence="3">The sequence shown here is derived from an EMBL/GenBank/DDBJ whole genome shotgun (WGS) entry which is preliminary data.</text>
</comment>
<feature type="region of interest" description="Disordered" evidence="1">
    <location>
        <begin position="421"/>
        <end position="448"/>
    </location>
</feature>
<keyword evidence="3" id="KW-0548">Nucleotidyltransferase</keyword>
<keyword evidence="3" id="KW-0808">Transferase</keyword>
<accession>A0A5B6U6D6</accession>
<sequence length="448" mass="52227">MFNMALLAKQGWKIIMQPNCLFARVIKSKYFPKGEFMSARIGSYPPFTWRSIWGTRRLLKEGIGWRIGNGRSVNIWNDTWLLGAGNGRVQCQKIDTRYSKVSDLIERNSITWKQEEMRSLFGKEQMQRIISIPLASSEPQDVLIWRGDNTWTYTAKNGYRRLNITEDPRIQHNPLTKFYTNLWNLKNLKLRKPVINTTCPVCQEEEETVSHLFRDCNFTRQVLRDLGDINATCNRETNWKTWLATEFEHLTEEECKIRTIFLWAIWYNRNRVYHEGRRILVHEVVGSINAHCAEIKHMGEVMKIRIENNSKEWQPPKGDTQHTSVARIIARNKERLVMAPCTYPGENIADPTTTEARACLLVVTMAEEIGFHEIQVEGDALTFKHVPRAANKVAHGLAMEGWKYKDPQYWVEEAPRAVEELVNNDRNRNDCRRNDNDESGSRNDGSIR</sequence>
<dbReference type="Pfam" id="PF13966">
    <property type="entry name" value="zf-RVT"/>
    <property type="match status" value="1"/>
</dbReference>
<dbReference type="GO" id="GO:0003964">
    <property type="term" value="F:RNA-directed DNA polymerase activity"/>
    <property type="evidence" value="ECO:0007669"/>
    <property type="project" value="UniProtKB-KW"/>
</dbReference>
<organism evidence="3 4">
    <name type="scientific">Gossypium australe</name>
    <dbReference type="NCBI Taxonomy" id="47621"/>
    <lineage>
        <taxon>Eukaryota</taxon>
        <taxon>Viridiplantae</taxon>
        <taxon>Streptophyta</taxon>
        <taxon>Embryophyta</taxon>
        <taxon>Tracheophyta</taxon>
        <taxon>Spermatophyta</taxon>
        <taxon>Magnoliopsida</taxon>
        <taxon>eudicotyledons</taxon>
        <taxon>Gunneridae</taxon>
        <taxon>Pentapetalae</taxon>
        <taxon>rosids</taxon>
        <taxon>malvids</taxon>
        <taxon>Malvales</taxon>
        <taxon>Malvaceae</taxon>
        <taxon>Malvoideae</taxon>
        <taxon>Gossypium</taxon>
    </lineage>
</organism>
<keyword evidence="4" id="KW-1185">Reference proteome</keyword>
<evidence type="ECO:0000313" key="3">
    <source>
        <dbReference type="EMBL" id="KAA3453681.1"/>
    </source>
</evidence>
<name>A0A5B6U6D6_9ROSI</name>
<evidence type="ECO:0000256" key="1">
    <source>
        <dbReference type="SAM" id="MobiDB-lite"/>
    </source>
</evidence>
<feature type="domain" description="Reverse transcriptase zinc-binding" evidence="2">
    <location>
        <begin position="182"/>
        <end position="222"/>
    </location>
</feature>
<gene>
    <name evidence="3" type="ORF">EPI10_009691</name>
</gene>
<proteinExistence type="predicted"/>
<protein>
    <submittedName>
        <fullName evidence="3">Reverse transcriptase</fullName>
    </submittedName>
</protein>
<dbReference type="AlphaFoldDB" id="A0A5B6U6D6"/>